<evidence type="ECO:0000259" key="3">
    <source>
        <dbReference type="PROSITE" id="PS50102"/>
    </source>
</evidence>
<feature type="domain" description="RRM" evidence="3">
    <location>
        <begin position="124"/>
        <end position="202"/>
    </location>
</feature>
<evidence type="ECO:0000313" key="4">
    <source>
        <dbReference type="EMBL" id="WPK23451.1"/>
    </source>
</evidence>
<dbReference type="PANTHER" id="PTHR47640">
    <property type="entry name" value="TRNA SELENOCYSTEINE 1-ASSOCIATED PROTEIN 1-RELATED-RELATED"/>
    <property type="match status" value="1"/>
</dbReference>
<dbReference type="Pfam" id="PF00076">
    <property type="entry name" value="RRM_1"/>
    <property type="match status" value="3"/>
</dbReference>
<reference evidence="4 5" key="1">
    <citation type="submission" date="2023-10" db="EMBL/GenBank/DDBJ databases">
        <title>Draft Genome Sequence of Candida saopaulonensis from a very Premature Infant with Sepsis.</title>
        <authorList>
            <person name="Ning Y."/>
            <person name="Dai R."/>
            <person name="Xiao M."/>
            <person name="Xu Y."/>
            <person name="Yan Q."/>
            <person name="Zhang L."/>
        </authorList>
    </citation>
    <scope>NUCLEOTIDE SEQUENCE [LARGE SCALE GENOMIC DNA]</scope>
    <source>
        <strain evidence="4 5">19XY460</strain>
    </source>
</reference>
<gene>
    <name evidence="4" type="ORF">PUMCH_000692</name>
</gene>
<dbReference type="InterPro" id="IPR050825">
    <property type="entry name" value="RBM42_RBP45_47-like"/>
</dbReference>
<evidence type="ECO:0000256" key="2">
    <source>
        <dbReference type="PROSITE-ProRule" id="PRU00176"/>
    </source>
</evidence>
<dbReference type="KEGG" id="asau:88171760"/>
<dbReference type="GO" id="GO:0043488">
    <property type="term" value="P:regulation of mRNA stability"/>
    <property type="evidence" value="ECO:0007669"/>
    <property type="project" value="TreeGrafter"/>
</dbReference>
<keyword evidence="1 2" id="KW-0694">RNA-binding</keyword>
<dbReference type="InterPro" id="IPR035979">
    <property type="entry name" value="RBD_domain_sf"/>
</dbReference>
<dbReference type="PANTHER" id="PTHR47640:SF5">
    <property type="entry name" value="RRM DOMAIN-CONTAINING PROTEIN"/>
    <property type="match status" value="1"/>
</dbReference>
<dbReference type="PROSITE" id="PS50102">
    <property type="entry name" value="RRM"/>
    <property type="match status" value="3"/>
</dbReference>
<dbReference type="SUPFAM" id="SSF54928">
    <property type="entry name" value="RNA-binding domain, RBD"/>
    <property type="match status" value="3"/>
</dbReference>
<dbReference type="InterPro" id="IPR012677">
    <property type="entry name" value="Nucleotide-bd_a/b_plait_sf"/>
</dbReference>
<dbReference type="AlphaFoldDB" id="A0AAX4H5E8"/>
<feature type="domain" description="RRM" evidence="3">
    <location>
        <begin position="32"/>
        <end position="109"/>
    </location>
</feature>
<feature type="domain" description="RRM" evidence="3">
    <location>
        <begin position="365"/>
        <end position="437"/>
    </location>
</feature>
<dbReference type="SMART" id="SM00360">
    <property type="entry name" value="RRM"/>
    <property type="match status" value="3"/>
</dbReference>
<dbReference type="GeneID" id="88171760"/>
<dbReference type="EMBL" id="CP138894">
    <property type="protein sequence ID" value="WPK23451.1"/>
    <property type="molecule type" value="Genomic_DNA"/>
</dbReference>
<evidence type="ECO:0000313" key="5">
    <source>
        <dbReference type="Proteomes" id="UP001338582"/>
    </source>
</evidence>
<dbReference type="Proteomes" id="UP001338582">
    <property type="component" value="Chromosome 1"/>
</dbReference>
<dbReference type="InterPro" id="IPR000504">
    <property type="entry name" value="RRM_dom"/>
</dbReference>
<evidence type="ECO:0000256" key="1">
    <source>
        <dbReference type="ARBA" id="ARBA00022884"/>
    </source>
</evidence>
<name>A0AAX4H5E8_9ASCO</name>
<dbReference type="GO" id="GO:0003729">
    <property type="term" value="F:mRNA binding"/>
    <property type="evidence" value="ECO:0007669"/>
    <property type="project" value="InterPro"/>
</dbReference>
<dbReference type="GO" id="GO:0034063">
    <property type="term" value="P:stress granule assembly"/>
    <property type="evidence" value="ECO:0007669"/>
    <property type="project" value="TreeGrafter"/>
</dbReference>
<sequence length="459" mass="49720">MTLSVAPISQQLSSSDVNAASATSGGRETSKTILYVGNLAKTIAEDQLKDIIQAAGPVVSVKILQDKNKFDFNYAFVEFETESGAADALQAFNNTIINGHEVKLNYAYQSLTFFSAQNADANLFSVFVGDLSPEVDDEALRTFFSEFPSLKQAHVMWDMQTSRSRGYGFATFKDSADAQTVIHTMNGRMLLGRAVRLNWASHKLSAQKSGGGGGRGYKKPFRQQMQSANGFDYAYGAPAQDLPYDNTYGFSPSFGNAMNDSYNNVYGAMYNGTFSPENGAPLGFNGTFTPESATYPAKYGDIPVVGYNSSFSSAEGYSDMSGLAPTSDPNIGGSAGGLEQVQPMPEPMMAPQFDAAARQAPSWQTTVYVGNIAYFTQESDLIPLLQNFGYILDLKFYPEKGCAFVKFDSHERAALAIVQLAGFNLNGRPLKCGWGKSRPPQNMYGGFVASAPQMFSGRQ</sequence>
<proteinExistence type="predicted"/>
<dbReference type="InterPro" id="IPR003954">
    <property type="entry name" value="RRM_euk-type"/>
</dbReference>
<dbReference type="SMART" id="SM00361">
    <property type="entry name" value="RRM_1"/>
    <property type="match status" value="3"/>
</dbReference>
<protein>
    <recommendedName>
        <fullName evidence="3">RRM domain-containing protein</fullName>
    </recommendedName>
</protein>
<dbReference type="CDD" id="cd00590">
    <property type="entry name" value="RRM_SF"/>
    <property type="match status" value="1"/>
</dbReference>
<dbReference type="RefSeq" id="XP_062875837.1">
    <property type="nucleotide sequence ID" value="XM_063019767.1"/>
</dbReference>
<organism evidence="4 5">
    <name type="scientific">Australozyma saopauloensis</name>
    <dbReference type="NCBI Taxonomy" id="291208"/>
    <lineage>
        <taxon>Eukaryota</taxon>
        <taxon>Fungi</taxon>
        <taxon>Dikarya</taxon>
        <taxon>Ascomycota</taxon>
        <taxon>Saccharomycotina</taxon>
        <taxon>Pichiomycetes</taxon>
        <taxon>Metschnikowiaceae</taxon>
        <taxon>Australozyma</taxon>
    </lineage>
</organism>
<dbReference type="Gene3D" id="3.30.70.330">
    <property type="match status" value="3"/>
</dbReference>
<dbReference type="GO" id="GO:0010494">
    <property type="term" value="C:cytoplasmic stress granule"/>
    <property type="evidence" value="ECO:0007669"/>
    <property type="project" value="TreeGrafter"/>
</dbReference>
<keyword evidence="5" id="KW-1185">Reference proteome</keyword>
<dbReference type="GO" id="GO:0000184">
    <property type="term" value="P:nuclear-transcribed mRNA catabolic process, nonsense-mediated decay"/>
    <property type="evidence" value="ECO:0007669"/>
    <property type="project" value="TreeGrafter"/>
</dbReference>
<accession>A0AAX4H5E8</accession>